<dbReference type="Pfam" id="PF07729">
    <property type="entry name" value="FCD"/>
    <property type="match status" value="1"/>
</dbReference>
<dbReference type="GO" id="GO:0003700">
    <property type="term" value="F:DNA-binding transcription factor activity"/>
    <property type="evidence" value="ECO:0007669"/>
    <property type="project" value="InterPro"/>
</dbReference>
<evidence type="ECO:0000256" key="3">
    <source>
        <dbReference type="ARBA" id="ARBA00023163"/>
    </source>
</evidence>
<name>A0A418YUW7_9SPHN</name>
<dbReference type="Gene3D" id="1.10.10.10">
    <property type="entry name" value="Winged helix-like DNA-binding domain superfamily/Winged helix DNA-binding domain"/>
    <property type="match status" value="1"/>
</dbReference>
<dbReference type="SMART" id="SM00895">
    <property type="entry name" value="FCD"/>
    <property type="match status" value="1"/>
</dbReference>
<accession>A0A418YUW7</accession>
<evidence type="ECO:0000256" key="1">
    <source>
        <dbReference type="ARBA" id="ARBA00023015"/>
    </source>
</evidence>
<keyword evidence="1" id="KW-0805">Transcription regulation</keyword>
<dbReference type="PANTHER" id="PTHR43537">
    <property type="entry name" value="TRANSCRIPTIONAL REGULATOR, GNTR FAMILY"/>
    <property type="match status" value="1"/>
</dbReference>
<evidence type="ECO:0000259" key="5">
    <source>
        <dbReference type="PROSITE" id="PS50949"/>
    </source>
</evidence>
<evidence type="ECO:0000256" key="2">
    <source>
        <dbReference type="ARBA" id="ARBA00023125"/>
    </source>
</evidence>
<feature type="compositionally biased region" description="Polar residues" evidence="4">
    <location>
        <begin position="1"/>
        <end position="19"/>
    </location>
</feature>
<evidence type="ECO:0000313" key="6">
    <source>
        <dbReference type="EMBL" id="RJG55881.1"/>
    </source>
</evidence>
<keyword evidence="7" id="KW-1185">Reference proteome</keyword>
<dbReference type="OrthoDB" id="9789310at2"/>
<keyword evidence="2" id="KW-0238">DNA-binding</keyword>
<feature type="region of interest" description="Disordered" evidence="4">
    <location>
        <begin position="1"/>
        <end position="35"/>
    </location>
</feature>
<sequence>MNCSTRAGTGPSTSNQTSLIRCPSPSSSPRQSSSRSVAIDCRSYSVYEPPLTGNNRRRNVATVARKSATLREQVVGILLDELRSGQFAPGDRLTEQVLAERLEVSRTPAREALNQLTEQGLLRSRPGGGYIVPSPTEEEVRQIIAVRMLLEPPAVRMAAAEYGPENIDEINRGIEGEKLAASDPNPGQFAQANEIFRSAVFGAISNIPLRDLISQFANHLNFIRASTLKDMQLRHEIVKRQIQIRDAIAVGDGDLAEGLWRSYLRYTEDTLVAAMIEASEEVKEAIADGVGEP</sequence>
<dbReference type="CDD" id="cd07377">
    <property type="entry name" value="WHTH_GntR"/>
    <property type="match status" value="1"/>
</dbReference>
<comment type="caution">
    <text evidence="6">The sequence shown here is derived from an EMBL/GenBank/DDBJ whole genome shotgun (WGS) entry which is preliminary data.</text>
</comment>
<dbReference type="SUPFAM" id="SSF48008">
    <property type="entry name" value="GntR ligand-binding domain-like"/>
    <property type="match status" value="1"/>
</dbReference>
<gene>
    <name evidence="6" type="ORF">D0Z70_07550</name>
</gene>
<proteinExistence type="predicted"/>
<organism evidence="6 7">
    <name type="scientific">Sphingobium terrigena</name>
    <dbReference type="NCBI Taxonomy" id="2304063"/>
    <lineage>
        <taxon>Bacteria</taxon>
        <taxon>Pseudomonadati</taxon>
        <taxon>Pseudomonadota</taxon>
        <taxon>Alphaproteobacteria</taxon>
        <taxon>Sphingomonadales</taxon>
        <taxon>Sphingomonadaceae</taxon>
        <taxon>Sphingobium</taxon>
    </lineage>
</organism>
<feature type="domain" description="HTH gntR-type" evidence="5">
    <location>
        <begin position="68"/>
        <end position="135"/>
    </location>
</feature>
<dbReference type="SUPFAM" id="SSF46785">
    <property type="entry name" value="Winged helix' DNA-binding domain"/>
    <property type="match status" value="1"/>
</dbReference>
<dbReference type="InterPro" id="IPR036390">
    <property type="entry name" value="WH_DNA-bd_sf"/>
</dbReference>
<dbReference type="Proteomes" id="UP000283469">
    <property type="component" value="Unassembled WGS sequence"/>
</dbReference>
<reference evidence="6 7" key="1">
    <citation type="submission" date="2018-08" db="EMBL/GenBank/DDBJ databases">
        <title>Sphingobium sp. EO9.</title>
        <authorList>
            <person name="Park Y."/>
            <person name="Kim K.H."/>
            <person name="Jeon C.O."/>
        </authorList>
    </citation>
    <scope>NUCLEOTIDE SEQUENCE [LARGE SCALE GENOMIC DNA]</scope>
    <source>
        <strain evidence="6 7">EO9</strain>
    </source>
</reference>
<feature type="compositionally biased region" description="Low complexity" evidence="4">
    <location>
        <begin position="21"/>
        <end position="35"/>
    </location>
</feature>
<dbReference type="InterPro" id="IPR036388">
    <property type="entry name" value="WH-like_DNA-bd_sf"/>
</dbReference>
<evidence type="ECO:0000256" key="4">
    <source>
        <dbReference type="SAM" id="MobiDB-lite"/>
    </source>
</evidence>
<dbReference type="EMBL" id="QVRA01000005">
    <property type="protein sequence ID" value="RJG55881.1"/>
    <property type="molecule type" value="Genomic_DNA"/>
</dbReference>
<dbReference type="PROSITE" id="PS50949">
    <property type="entry name" value="HTH_GNTR"/>
    <property type="match status" value="1"/>
</dbReference>
<dbReference type="GO" id="GO:0003677">
    <property type="term" value="F:DNA binding"/>
    <property type="evidence" value="ECO:0007669"/>
    <property type="project" value="UniProtKB-KW"/>
</dbReference>
<dbReference type="Pfam" id="PF00392">
    <property type="entry name" value="GntR"/>
    <property type="match status" value="1"/>
</dbReference>
<dbReference type="PANTHER" id="PTHR43537:SF5">
    <property type="entry name" value="UXU OPERON TRANSCRIPTIONAL REGULATOR"/>
    <property type="match status" value="1"/>
</dbReference>
<dbReference type="Gene3D" id="1.20.120.530">
    <property type="entry name" value="GntR ligand-binding domain-like"/>
    <property type="match status" value="1"/>
</dbReference>
<dbReference type="InterPro" id="IPR000524">
    <property type="entry name" value="Tscrpt_reg_HTH_GntR"/>
</dbReference>
<dbReference type="InterPro" id="IPR008920">
    <property type="entry name" value="TF_FadR/GntR_C"/>
</dbReference>
<dbReference type="AlphaFoldDB" id="A0A418YUW7"/>
<keyword evidence="3" id="KW-0804">Transcription</keyword>
<dbReference type="InterPro" id="IPR011711">
    <property type="entry name" value="GntR_C"/>
</dbReference>
<dbReference type="PRINTS" id="PR00035">
    <property type="entry name" value="HTHGNTR"/>
</dbReference>
<protein>
    <submittedName>
        <fullName evidence="6">GntR family transcriptional regulator</fullName>
    </submittedName>
</protein>
<evidence type="ECO:0000313" key="7">
    <source>
        <dbReference type="Proteomes" id="UP000283469"/>
    </source>
</evidence>
<dbReference type="SMART" id="SM00345">
    <property type="entry name" value="HTH_GNTR"/>
    <property type="match status" value="1"/>
</dbReference>